<dbReference type="InterPro" id="IPR001943">
    <property type="entry name" value="UVR_dom"/>
</dbReference>
<dbReference type="PRINTS" id="PR00300">
    <property type="entry name" value="CLPPROTEASEA"/>
</dbReference>
<protein>
    <submittedName>
        <fullName evidence="9">ATP-dependent Clp protease ATP-binding subunit</fullName>
    </submittedName>
</protein>
<keyword evidence="3 9" id="KW-0067">ATP-binding</keyword>
<dbReference type="GO" id="GO:0005737">
    <property type="term" value="C:cytoplasm"/>
    <property type="evidence" value="ECO:0007669"/>
    <property type="project" value="TreeGrafter"/>
</dbReference>
<evidence type="ECO:0000256" key="6">
    <source>
        <dbReference type="SAM" id="MobiDB-lite"/>
    </source>
</evidence>
<evidence type="ECO:0000313" key="9">
    <source>
        <dbReference type="EMBL" id="TET91755.1"/>
    </source>
</evidence>
<dbReference type="PROSITE" id="PS50151">
    <property type="entry name" value="UVR"/>
    <property type="match status" value="1"/>
</dbReference>
<evidence type="ECO:0000256" key="3">
    <source>
        <dbReference type="ARBA" id="ARBA00022840"/>
    </source>
</evidence>
<dbReference type="Gene3D" id="1.10.1780.10">
    <property type="entry name" value="Clp, N-terminal domain"/>
    <property type="match status" value="1"/>
</dbReference>
<dbReference type="SUPFAM" id="SSF52540">
    <property type="entry name" value="P-loop containing nucleoside triphosphate hydrolases"/>
    <property type="match status" value="2"/>
</dbReference>
<dbReference type="PANTHER" id="PTHR11638:SF18">
    <property type="entry name" value="HEAT SHOCK PROTEIN 104"/>
    <property type="match status" value="1"/>
</dbReference>
<dbReference type="CDD" id="cd19499">
    <property type="entry name" value="RecA-like_ClpB_Hsp104-like"/>
    <property type="match status" value="1"/>
</dbReference>
<dbReference type="GO" id="GO:0008233">
    <property type="term" value="F:peptidase activity"/>
    <property type="evidence" value="ECO:0007669"/>
    <property type="project" value="UniProtKB-KW"/>
</dbReference>
<dbReference type="Pfam" id="PF02861">
    <property type="entry name" value="Clp_N"/>
    <property type="match status" value="1"/>
</dbReference>
<dbReference type="InterPro" id="IPR004176">
    <property type="entry name" value="Clp_R_N"/>
</dbReference>
<keyword evidence="9" id="KW-0378">Hydrolase</keyword>
<evidence type="ECO:0000256" key="5">
    <source>
        <dbReference type="PROSITE-ProRule" id="PRU01251"/>
    </source>
</evidence>
<dbReference type="SMART" id="SM00382">
    <property type="entry name" value="AAA"/>
    <property type="match status" value="2"/>
</dbReference>
<evidence type="ECO:0000313" key="10">
    <source>
        <dbReference type="Proteomes" id="UP000316925"/>
    </source>
</evidence>
<evidence type="ECO:0000259" key="7">
    <source>
        <dbReference type="PROSITE" id="PS50151"/>
    </source>
</evidence>
<keyword evidence="4" id="KW-0143">Chaperone</keyword>
<keyword evidence="1 5" id="KW-0677">Repeat</keyword>
<comment type="caution">
    <text evidence="9">The sequence shown here is derived from an EMBL/GenBank/DDBJ whole genome shotgun (WGS) entry which is preliminary data.</text>
</comment>
<dbReference type="Proteomes" id="UP000316925">
    <property type="component" value="Unassembled WGS sequence"/>
</dbReference>
<dbReference type="GO" id="GO:0016887">
    <property type="term" value="F:ATP hydrolysis activity"/>
    <property type="evidence" value="ECO:0007669"/>
    <property type="project" value="InterPro"/>
</dbReference>
<dbReference type="SMART" id="SM01086">
    <property type="entry name" value="ClpB_D2-small"/>
    <property type="match status" value="1"/>
</dbReference>
<dbReference type="GO" id="GO:0034605">
    <property type="term" value="P:cellular response to heat"/>
    <property type="evidence" value="ECO:0007669"/>
    <property type="project" value="TreeGrafter"/>
</dbReference>
<dbReference type="Gene3D" id="4.10.860.10">
    <property type="entry name" value="UVR domain"/>
    <property type="match status" value="1"/>
</dbReference>
<dbReference type="AlphaFoldDB" id="A0A523YJM3"/>
<feature type="region of interest" description="Disordered" evidence="6">
    <location>
        <begin position="451"/>
        <end position="471"/>
    </location>
</feature>
<keyword evidence="9" id="KW-0645">Protease</keyword>
<dbReference type="SUPFAM" id="SSF81923">
    <property type="entry name" value="Double Clp-N motif"/>
    <property type="match status" value="1"/>
</dbReference>
<dbReference type="CDD" id="cd00009">
    <property type="entry name" value="AAA"/>
    <property type="match status" value="1"/>
</dbReference>
<dbReference type="FunFam" id="3.40.50.300:FF:000010">
    <property type="entry name" value="Chaperone clpB 1, putative"/>
    <property type="match status" value="1"/>
</dbReference>
<dbReference type="InterPro" id="IPR041546">
    <property type="entry name" value="ClpA/ClpB_AAA_lid"/>
</dbReference>
<dbReference type="Pfam" id="PF10431">
    <property type="entry name" value="ClpB_D2-small"/>
    <property type="match status" value="1"/>
</dbReference>
<sequence length="816" mass="91314">MFSRFTEQAKRAILLAQEEANRLNHGYLGTEHILLGLIRENEGIAANALKNSGIDLARVRHEVETMVGRGEAASFLGQIPLTLRANRALQLAAEEARQLGHNYLGTEHLLLGLTKDKESLAAQTLISLGVDLDQLRQEVINQLGELPSSAAKVTGSSKTPALDRFGRDLTRLAKEGKLDPVIGREKEIERITQILCRRTKNNPVLIGEAGVGKTAVVEGLAQKIVEGSVPEVLLDKRVVTIELGGMVAGTKYRGEFEKRLELVLNEIRKAKNIILFVDEVHTLVGAGAAEGAIDASNMLKPSLARGEFQCIGATTLNEYRKYVEKDQALERRFQTVLVGEPTVEQTIEILKGLRPKYEEFHRVKITDEALVAAVNHSHRYIQGRFLPDKAIDVIDEAAARVRMRSGSSGQLKKIEKRLQEIEKEKQLAVKKQKFERAAHLRDEEKNLQQVVSKEKAELQKGKGEKEKKPQVTSKDVAHIIGSWTNIPIEDLTEAESTRLLGMEEVLHEQMVGQDEAIRSISQSIRRARAGVKNIKRPLGVFIFIGPTGVGKTYLSRNLAQFLFGDEDALIKLDMSEYMERFNVSRLIGAPPGYVGYQEGGELTEKVRRRPYSVILLDEIEKAHPDVFNILLQVMEDGRLTDNLGHAVDFRNTVLIMTSNLGSEQITTGGNLGFQAQNKGALPHEEIKSRLMSELKRNFRPEFLNRVDEVIVFHSLTKKEIKKIVDLMFNEVKELLKEKEIELEVSKEAKDLIVKEGYDPDFGARPLRRAIQRLIENPLSEKILEGKFKQGDTVTVKIKEGSIVLKKKEELAGALTR</sequence>
<evidence type="ECO:0000256" key="1">
    <source>
        <dbReference type="ARBA" id="ARBA00022737"/>
    </source>
</evidence>
<dbReference type="GO" id="GO:0006508">
    <property type="term" value="P:proteolysis"/>
    <property type="evidence" value="ECO:0007669"/>
    <property type="project" value="UniProtKB-KW"/>
</dbReference>
<dbReference type="InterPro" id="IPR019489">
    <property type="entry name" value="Clp_ATPase_C"/>
</dbReference>
<evidence type="ECO:0000256" key="2">
    <source>
        <dbReference type="ARBA" id="ARBA00022741"/>
    </source>
</evidence>
<dbReference type="GO" id="GO:0005524">
    <property type="term" value="F:ATP binding"/>
    <property type="evidence" value="ECO:0007669"/>
    <property type="project" value="UniProtKB-KW"/>
</dbReference>
<dbReference type="InterPro" id="IPR036628">
    <property type="entry name" value="Clp_N_dom_sf"/>
</dbReference>
<dbReference type="InterPro" id="IPR003593">
    <property type="entry name" value="AAA+_ATPase"/>
</dbReference>
<feature type="domain" description="Clp R" evidence="8">
    <location>
        <begin position="2"/>
        <end position="145"/>
    </location>
</feature>
<accession>A0A523YJM3</accession>
<feature type="domain" description="UVR" evidence="7">
    <location>
        <begin position="415"/>
        <end position="450"/>
    </location>
</feature>
<dbReference type="Pfam" id="PF07724">
    <property type="entry name" value="AAA_2"/>
    <property type="match status" value="1"/>
</dbReference>
<feature type="compositionally biased region" description="Basic and acidic residues" evidence="6">
    <location>
        <begin position="451"/>
        <end position="469"/>
    </location>
</feature>
<organism evidence="9 10">
    <name type="scientific">Aerophobetes bacterium</name>
    <dbReference type="NCBI Taxonomy" id="2030807"/>
    <lineage>
        <taxon>Bacteria</taxon>
        <taxon>Candidatus Aerophobota</taxon>
    </lineage>
</organism>
<proteinExistence type="predicted"/>
<dbReference type="InterPro" id="IPR027417">
    <property type="entry name" value="P-loop_NTPase"/>
</dbReference>
<dbReference type="FunFam" id="1.10.8.60:FF:000017">
    <property type="entry name" value="ATP-dependent chaperone ClpB"/>
    <property type="match status" value="1"/>
</dbReference>
<gene>
    <name evidence="9" type="ORF">E3J33_04590</name>
</gene>
<name>A0A523YJM3_UNCAE</name>
<dbReference type="Pfam" id="PF00004">
    <property type="entry name" value="AAA"/>
    <property type="match status" value="1"/>
</dbReference>
<reference evidence="9 10" key="1">
    <citation type="submission" date="2019-03" db="EMBL/GenBank/DDBJ databases">
        <title>Metabolic potential of uncultured bacteria and archaea associated with petroleum seepage in deep-sea sediments.</title>
        <authorList>
            <person name="Dong X."/>
            <person name="Hubert C."/>
        </authorList>
    </citation>
    <scope>NUCLEOTIDE SEQUENCE [LARGE SCALE GENOMIC DNA]</scope>
    <source>
        <strain evidence="9">E29_bin28</strain>
    </source>
</reference>
<dbReference type="FunFam" id="3.40.50.300:FF:000025">
    <property type="entry name" value="ATP-dependent Clp protease subunit"/>
    <property type="match status" value="1"/>
</dbReference>
<dbReference type="EMBL" id="SOIJ01000263">
    <property type="protein sequence ID" value="TET91755.1"/>
    <property type="molecule type" value="Genomic_DNA"/>
</dbReference>
<dbReference type="PANTHER" id="PTHR11638">
    <property type="entry name" value="ATP-DEPENDENT CLP PROTEASE"/>
    <property type="match status" value="1"/>
</dbReference>
<evidence type="ECO:0000256" key="4">
    <source>
        <dbReference type="ARBA" id="ARBA00023186"/>
    </source>
</evidence>
<evidence type="ECO:0000259" key="8">
    <source>
        <dbReference type="PROSITE" id="PS51903"/>
    </source>
</evidence>
<keyword evidence="2" id="KW-0547">Nucleotide-binding</keyword>
<dbReference type="Pfam" id="PF17871">
    <property type="entry name" value="AAA_lid_9"/>
    <property type="match status" value="1"/>
</dbReference>
<dbReference type="PROSITE" id="PS51903">
    <property type="entry name" value="CLP_R"/>
    <property type="match status" value="1"/>
</dbReference>
<dbReference type="InterPro" id="IPR003959">
    <property type="entry name" value="ATPase_AAA_core"/>
</dbReference>
<dbReference type="InterPro" id="IPR001270">
    <property type="entry name" value="ClpA/B"/>
</dbReference>
<dbReference type="InterPro" id="IPR018368">
    <property type="entry name" value="ClpA/B_CS1"/>
</dbReference>
<dbReference type="PROSITE" id="PS00870">
    <property type="entry name" value="CLPAB_1"/>
    <property type="match status" value="1"/>
</dbReference>
<dbReference type="Gene3D" id="3.40.50.300">
    <property type="entry name" value="P-loop containing nucleotide triphosphate hydrolases"/>
    <property type="match status" value="2"/>
</dbReference>
<dbReference type="InterPro" id="IPR050130">
    <property type="entry name" value="ClpA_ClpB"/>
</dbReference>
<dbReference type="Gene3D" id="1.10.8.60">
    <property type="match status" value="2"/>
</dbReference>